<protein>
    <submittedName>
        <fullName evidence="2">DUF1772 domain-containing protein</fullName>
    </submittedName>
</protein>
<dbReference type="Proteomes" id="UP000251800">
    <property type="component" value="Unassembled WGS sequence"/>
</dbReference>
<dbReference type="EMBL" id="QEQK01000002">
    <property type="protein sequence ID" value="PWN57431.1"/>
    <property type="molecule type" value="Genomic_DNA"/>
</dbReference>
<dbReference type="OrthoDB" id="428263at2"/>
<dbReference type="InterPro" id="IPR013901">
    <property type="entry name" value="Anthrone_oxy"/>
</dbReference>
<keyword evidence="1" id="KW-0812">Transmembrane</keyword>
<proteinExistence type="predicted"/>
<name>A0A363UPN0_9GAMM</name>
<gene>
    <name evidence="2" type="ORF">DEH80_02770</name>
</gene>
<keyword evidence="1" id="KW-0472">Membrane</keyword>
<feature type="transmembrane region" description="Helical" evidence="1">
    <location>
        <begin position="84"/>
        <end position="104"/>
    </location>
</feature>
<dbReference type="AlphaFoldDB" id="A0A363UPN0"/>
<feature type="transmembrane region" description="Helical" evidence="1">
    <location>
        <begin position="6"/>
        <end position="28"/>
    </location>
</feature>
<sequence>MVLSGFILLAALCCSLVAGLLFAFAVVIMPGLRTLDDAAYIHAFQAVDGVIQNNHPIFGLVWLGSVLSLVASAVLAALGPATDAAPWVMAAGLLYILGVQWPTLRIHIPLNNALQAVDTHRLSPAALLVARRNFEPVWNRWNRRRTVAAIGRVLLLLVALTLR</sequence>
<evidence type="ECO:0000256" key="1">
    <source>
        <dbReference type="SAM" id="Phobius"/>
    </source>
</evidence>
<dbReference type="Pfam" id="PF08592">
    <property type="entry name" value="Anthrone_oxy"/>
    <property type="match status" value="1"/>
</dbReference>
<evidence type="ECO:0000313" key="2">
    <source>
        <dbReference type="EMBL" id="PWN57431.1"/>
    </source>
</evidence>
<comment type="caution">
    <text evidence="2">The sequence shown here is derived from an EMBL/GenBank/DDBJ whole genome shotgun (WGS) entry which is preliminary data.</text>
</comment>
<feature type="transmembrane region" description="Helical" evidence="1">
    <location>
        <begin position="57"/>
        <end position="78"/>
    </location>
</feature>
<organism evidence="2 3">
    <name type="scientific">Abyssibacter profundi</name>
    <dbReference type="NCBI Taxonomy" id="2182787"/>
    <lineage>
        <taxon>Bacteria</taxon>
        <taxon>Pseudomonadati</taxon>
        <taxon>Pseudomonadota</taxon>
        <taxon>Gammaproteobacteria</taxon>
        <taxon>Chromatiales</taxon>
        <taxon>Oceanococcaceae</taxon>
        <taxon>Abyssibacter</taxon>
    </lineage>
</organism>
<accession>A0A363UPN0</accession>
<evidence type="ECO:0000313" key="3">
    <source>
        <dbReference type="Proteomes" id="UP000251800"/>
    </source>
</evidence>
<reference evidence="2 3" key="1">
    <citation type="submission" date="2018-05" db="EMBL/GenBank/DDBJ databases">
        <title>Abyssibacter profundi OUC007T gen. nov., sp. nov, a marine bacterium isolated from seawater of the Mariana Trench.</title>
        <authorList>
            <person name="Zhou S."/>
        </authorList>
    </citation>
    <scope>NUCLEOTIDE SEQUENCE [LARGE SCALE GENOMIC DNA]</scope>
    <source>
        <strain evidence="2 3">OUC007</strain>
    </source>
</reference>
<keyword evidence="1" id="KW-1133">Transmembrane helix</keyword>
<dbReference type="RefSeq" id="WP_109718935.1">
    <property type="nucleotide sequence ID" value="NZ_QEQK01000002.1"/>
</dbReference>
<keyword evidence="3" id="KW-1185">Reference proteome</keyword>